<organism evidence="1 2">
    <name type="scientific">Cytospora paraplurivora</name>
    <dbReference type="NCBI Taxonomy" id="2898453"/>
    <lineage>
        <taxon>Eukaryota</taxon>
        <taxon>Fungi</taxon>
        <taxon>Dikarya</taxon>
        <taxon>Ascomycota</taxon>
        <taxon>Pezizomycotina</taxon>
        <taxon>Sordariomycetes</taxon>
        <taxon>Sordariomycetidae</taxon>
        <taxon>Diaporthales</taxon>
        <taxon>Cytosporaceae</taxon>
        <taxon>Cytospora</taxon>
    </lineage>
</organism>
<proteinExistence type="predicted"/>
<dbReference type="Proteomes" id="UP001320245">
    <property type="component" value="Unassembled WGS sequence"/>
</dbReference>
<gene>
    <name evidence="1" type="ORF">SLS53_002120</name>
</gene>
<accession>A0AAN9UFV7</accession>
<name>A0AAN9UFV7_9PEZI</name>
<keyword evidence="2" id="KW-1185">Reference proteome</keyword>
<dbReference type="EMBL" id="JAJSPL020000005">
    <property type="protein sequence ID" value="KAK7746932.1"/>
    <property type="molecule type" value="Genomic_DNA"/>
</dbReference>
<dbReference type="AlphaFoldDB" id="A0AAN9UFV7"/>
<reference evidence="1 2" key="1">
    <citation type="journal article" date="2023" name="PLoS ONE">
        <title>Cytospora paraplurivora sp. nov. isolated from orchards with fruit tree decline syndrome in Ontario, Canada.</title>
        <authorList>
            <person name="Ilyukhin E."/>
            <person name="Nguyen H.D.T."/>
            <person name="Castle A.J."/>
            <person name="Ellouze W."/>
        </authorList>
    </citation>
    <scope>NUCLEOTIDE SEQUENCE [LARGE SCALE GENOMIC DNA]</scope>
    <source>
        <strain evidence="1 2">FDS-564</strain>
    </source>
</reference>
<protein>
    <submittedName>
        <fullName evidence="1">Uncharacterized protein</fullName>
    </submittedName>
</protein>
<sequence length="80" mass="8512">MFPSVAQYNKYLMHSILGLAASELIATDNSLAEAAISHRLEATKAIKRRLTSQGTTPIGYAEGNALIAACSVLTFQSISL</sequence>
<comment type="caution">
    <text evidence="1">The sequence shown here is derived from an EMBL/GenBank/DDBJ whole genome shotgun (WGS) entry which is preliminary data.</text>
</comment>
<evidence type="ECO:0000313" key="1">
    <source>
        <dbReference type="EMBL" id="KAK7746932.1"/>
    </source>
</evidence>
<evidence type="ECO:0000313" key="2">
    <source>
        <dbReference type="Proteomes" id="UP001320245"/>
    </source>
</evidence>